<reference evidence="9" key="1">
    <citation type="submission" date="2025-08" db="UniProtKB">
        <authorList>
            <consortium name="RefSeq"/>
        </authorList>
    </citation>
    <scope>IDENTIFICATION</scope>
</reference>
<dbReference type="RefSeq" id="XP_021810202.1">
    <property type="nucleotide sequence ID" value="XM_021954510.1"/>
</dbReference>
<keyword evidence="5" id="KW-1133">Transmembrane helix</keyword>
<feature type="domain" description="Bulb-type lectin" evidence="6">
    <location>
        <begin position="80"/>
        <end position="201"/>
    </location>
</feature>
<keyword evidence="1" id="KW-0732">Signal</keyword>
<feature type="region of interest" description="Disordered" evidence="4">
    <location>
        <begin position="499"/>
        <end position="540"/>
    </location>
</feature>
<evidence type="ECO:0000256" key="1">
    <source>
        <dbReference type="ARBA" id="ARBA00022729"/>
    </source>
</evidence>
<evidence type="ECO:0000256" key="2">
    <source>
        <dbReference type="ARBA" id="ARBA00023157"/>
    </source>
</evidence>
<keyword evidence="5" id="KW-0472">Membrane</keyword>
<dbReference type="KEGG" id="pavi:110753579"/>
<dbReference type="Pfam" id="PF00024">
    <property type="entry name" value="PAN_1"/>
    <property type="match status" value="1"/>
</dbReference>
<dbReference type="SMART" id="SM00108">
    <property type="entry name" value="B_lectin"/>
    <property type="match status" value="1"/>
</dbReference>
<dbReference type="Pfam" id="PF01453">
    <property type="entry name" value="B_lectin"/>
    <property type="match status" value="1"/>
</dbReference>
<evidence type="ECO:0000256" key="3">
    <source>
        <dbReference type="ARBA" id="ARBA00023180"/>
    </source>
</evidence>
<evidence type="ECO:0000259" key="6">
    <source>
        <dbReference type="PROSITE" id="PS50927"/>
    </source>
</evidence>
<organism evidence="8 9">
    <name type="scientific">Prunus avium</name>
    <name type="common">Cherry</name>
    <name type="synonym">Cerasus avium</name>
    <dbReference type="NCBI Taxonomy" id="42229"/>
    <lineage>
        <taxon>Eukaryota</taxon>
        <taxon>Viridiplantae</taxon>
        <taxon>Streptophyta</taxon>
        <taxon>Embryophyta</taxon>
        <taxon>Tracheophyta</taxon>
        <taxon>Spermatophyta</taxon>
        <taxon>Magnoliopsida</taxon>
        <taxon>eudicotyledons</taxon>
        <taxon>Gunneridae</taxon>
        <taxon>Pentapetalae</taxon>
        <taxon>rosids</taxon>
        <taxon>fabids</taxon>
        <taxon>Rosales</taxon>
        <taxon>Rosaceae</taxon>
        <taxon>Amygdaloideae</taxon>
        <taxon>Amygdaleae</taxon>
        <taxon>Prunus</taxon>
    </lineage>
</organism>
<dbReference type="InterPro" id="IPR003609">
    <property type="entry name" value="Pan_app"/>
</dbReference>
<evidence type="ECO:0000256" key="4">
    <source>
        <dbReference type="SAM" id="MobiDB-lite"/>
    </source>
</evidence>
<gene>
    <name evidence="9" type="primary">LOC110753579</name>
</gene>
<sequence length="540" mass="59059">MKLAAALLFPLHGCFCSLVITLSLSLSLSSLPFSSTMETFTHFVTRLSSTQLLLITLTLLLYTPTWPSSAAATQTELLRDFKATPDPSIQTFQTLLADPNGNFSLGFLRVNKTQLALALLHVPSSDPLWLANPAQLARWSDRTTLVFNGSLVLSDPQGKVFWSTHTQGDRVVLLNTSNVQIQTQSSVLWQSFDFPTNTLVENQNFTSAMSLVSSNGLYSMRLGNNFMGLYAKFKSGSNSDQIYWRHRAMEVKAEIVEGKGPIYAQVNSDGFLGMYQTGNPAPVDIQPFNTFHRPVNGLRKVRLEPDGNFNGFYWDGSKWVLDFQAISLPCELPSPCGAYGLCGAGNGSCSCLDNRTEFRSGECFPVQYDDFCSGGLGEISNFWVIRRSGVELPYKELMGYQTTSSYGECERVCERNCSCWGAVYNNASGFCYTMDYSIQTLVGVGDESKMGYFKVREGAGRKKMNVGFGVGIGVVCGALVIFVGVAGVWSFRAWRRKRGGGGGGGGVKRFTGQDGGLSPGPYKDLGSASFRSIEMGNNSR</sequence>
<name>A0A6P5S6P3_PRUAV</name>
<dbReference type="PROSITE" id="PS50948">
    <property type="entry name" value="PAN"/>
    <property type="match status" value="1"/>
</dbReference>
<protein>
    <submittedName>
        <fullName evidence="9">PAN domain-containing protein At5g03700</fullName>
    </submittedName>
</protein>
<proteinExistence type="predicted"/>
<dbReference type="SUPFAM" id="SSF57414">
    <property type="entry name" value="Hairpin loop containing domain-like"/>
    <property type="match status" value="1"/>
</dbReference>
<dbReference type="Gene3D" id="2.90.10.30">
    <property type="match status" value="1"/>
</dbReference>
<evidence type="ECO:0000259" key="7">
    <source>
        <dbReference type="PROSITE" id="PS50948"/>
    </source>
</evidence>
<dbReference type="InterPro" id="IPR036426">
    <property type="entry name" value="Bulb-type_lectin_dom_sf"/>
</dbReference>
<feature type="domain" description="Apple" evidence="7">
    <location>
        <begin position="372"/>
        <end position="457"/>
    </location>
</feature>
<dbReference type="Proteomes" id="UP000515124">
    <property type="component" value="Unplaced"/>
</dbReference>
<dbReference type="SUPFAM" id="SSF51110">
    <property type="entry name" value="alpha-D-mannose-specific plant lectins"/>
    <property type="match status" value="1"/>
</dbReference>
<dbReference type="PANTHER" id="PTHR32444">
    <property type="entry name" value="BULB-TYPE LECTIN DOMAIN-CONTAINING PROTEIN"/>
    <property type="match status" value="1"/>
</dbReference>
<dbReference type="PROSITE" id="PS50927">
    <property type="entry name" value="BULB_LECTIN"/>
    <property type="match status" value="1"/>
</dbReference>
<evidence type="ECO:0000256" key="5">
    <source>
        <dbReference type="SAM" id="Phobius"/>
    </source>
</evidence>
<keyword evidence="8" id="KW-1185">Reference proteome</keyword>
<feature type="transmembrane region" description="Helical" evidence="5">
    <location>
        <begin position="466"/>
        <end position="489"/>
    </location>
</feature>
<keyword evidence="5" id="KW-0812">Transmembrane</keyword>
<accession>A0A6P5S6P3</accession>
<keyword evidence="3" id="KW-0325">Glycoprotein</keyword>
<dbReference type="AlphaFoldDB" id="A0A6P5S6P3"/>
<dbReference type="InterPro" id="IPR001480">
    <property type="entry name" value="Bulb-type_lectin_dom"/>
</dbReference>
<evidence type="ECO:0000313" key="9">
    <source>
        <dbReference type="RefSeq" id="XP_021810202.1"/>
    </source>
</evidence>
<feature type="compositionally biased region" description="Gly residues" evidence="4">
    <location>
        <begin position="500"/>
        <end position="518"/>
    </location>
</feature>
<evidence type="ECO:0000313" key="8">
    <source>
        <dbReference type="Proteomes" id="UP000515124"/>
    </source>
</evidence>
<dbReference type="PANTHER" id="PTHR32444:SF108">
    <property type="entry name" value="OS02G0527900 PROTEIN"/>
    <property type="match status" value="1"/>
</dbReference>
<keyword evidence="2" id="KW-1015">Disulfide bond</keyword>
<dbReference type="GeneID" id="110753579"/>